<evidence type="ECO:0000313" key="7">
    <source>
        <dbReference type="Proteomes" id="UP000184418"/>
    </source>
</evidence>
<dbReference type="OrthoDB" id="9810913at2"/>
<dbReference type="GO" id="GO:0000271">
    <property type="term" value="P:polysaccharide biosynthetic process"/>
    <property type="evidence" value="ECO:0007669"/>
    <property type="project" value="TreeGrafter"/>
</dbReference>
<dbReference type="AlphaFoldDB" id="A0A1M6GG84"/>
<feature type="modified residue" description="N6-(pyridoxal phosphate)lysine" evidence="4">
    <location>
        <position position="182"/>
    </location>
</feature>
<comment type="similarity">
    <text evidence="2 5">Belongs to the DegT/DnrJ/EryC1 family.</text>
</comment>
<dbReference type="RefSeq" id="WP_073109105.1">
    <property type="nucleotide sequence ID" value="NZ_FQYN01000004.1"/>
</dbReference>
<evidence type="ECO:0000256" key="3">
    <source>
        <dbReference type="PIRSR" id="PIRSR000390-1"/>
    </source>
</evidence>
<feature type="active site" description="Proton acceptor" evidence="3">
    <location>
        <position position="182"/>
    </location>
</feature>
<evidence type="ECO:0000256" key="1">
    <source>
        <dbReference type="ARBA" id="ARBA00022898"/>
    </source>
</evidence>
<sequence length="368" mass="41353">MNINVTKSFLPPLEDYVEYLTGIWDRVHLTNAGPLVVELEKQLREYLGVKHLFFVNNGTIALQIAIKALELKGEVLTTPFSYVATTSSLVWEGCKPVFVDIDPETLCIDPALLEAAITPRTVAIMATHVYGNPCDVEAIEEIAKRHNLRVIYDAAHAFGVTYKENSVLNYGDISTLSFHATKLFHTVEGGAIVTDNDELAHKISYMRNFGHNGPEAFWGVGVNGKSSEFHAAMGLCVLPRVDDLIRRRREISERYDRLLADTPLVRPRIHDHTRYNYSYYPTLLPSEEVLLQVRDALNAEDITPRRYFYPSLNTLDYTDKQPAPVSESASVRALCLPLYYDLSDEDVDRVCAVIRGVFAPTTSTTARV</sequence>
<dbReference type="SUPFAM" id="SSF53383">
    <property type="entry name" value="PLP-dependent transferases"/>
    <property type="match status" value="1"/>
</dbReference>
<dbReference type="Gene3D" id="3.40.640.10">
    <property type="entry name" value="Type I PLP-dependent aspartate aminotransferase-like (Major domain)"/>
    <property type="match status" value="1"/>
</dbReference>
<dbReference type="EMBL" id="FQYN01000004">
    <property type="protein sequence ID" value="SHJ08970.1"/>
    <property type="molecule type" value="Genomic_DNA"/>
</dbReference>
<organism evidence="6 7">
    <name type="scientific">Hymenobacter daecheongensis DSM 21074</name>
    <dbReference type="NCBI Taxonomy" id="1121955"/>
    <lineage>
        <taxon>Bacteria</taxon>
        <taxon>Pseudomonadati</taxon>
        <taxon>Bacteroidota</taxon>
        <taxon>Cytophagia</taxon>
        <taxon>Cytophagales</taxon>
        <taxon>Hymenobacteraceae</taxon>
        <taxon>Hymenobacter</taxon>
    </lineage>
</organism>
<dbReference type="GO" id="GO:0030170">
    <property type="term" value="F:pyridoxal phosphate binding"/>
    <property type="evidence" value="ECO:0007669"/>
    <property type="project" value="TreeGrafter"/>
</dbReference>
<dbReference type="CDD" id="cd00616">
    <property type="entry name" value="AHBA_syn"/>
    <property type="match status" value="1"/>
</dbReference>
<dbReference type="InterPro" id="IPR015421">
    <property type="entry name" value="PyrdxlP-dep_Trfase_major"/>
</dbReference>
<dbReference type="GO" id="GO:0008483">
    <property type="term" value="F:transaminase activity"/>
    <property type="evidence" value="ECO:0007669"/>
    <property type="project" value="TreeGrafter"/>
</dbReference>
<dbReference type="STRING" id="1121955.SAMN02745146_2251"/>
<dbReference type="Pfam" id="PF01041">
    <property type="entry name" value="DegT_DnrJ_EryC1"/>
    <property type="match status" value="1"/>
</dbReference>
<reference evidence="6 7" key="1">
    <citation type="submission" date="2016-11" db="EMBL/GenBank/DDBJ databases">
        <authorList>
            <person name="Jaros S."/>
            <person name="Januszkiewicz K."/>
            <person name="Wedrychowicz H."/>
        </authorList>
    </citation>
    <scope>NUCLEOTIDE SEQUENCE [LARGE SCALE GENOMIC DNA]</scope>
    <source>
        <strain evidence="6 7">DSM 21074</strain>
    </source>
</reference>
<evidence type="ECO:0000256" key="4">
    <source>
        <dbReference type="PIRSR" id="PIRSR000390-2"/>
    </source>
</evidence>
<evidence type="ECO:0000256" key="2">
    <source>
        <dbReference type="ARBA" id="ARBA00037999"/>
    </source>
</evidence>
<dbReference type="Proteomes" id="UP000184418">
    <property type="component" value="Unassembled WGS sequence"/>
</dbReference>
<keyword evidence="7" id="KW-1185">Reference proteome</keyword>
<protein>
    <submittedName>
        <fullName evidence="6">dTDP-4-amino-4,6-dideoxygalactose transaminase</fullName>
    </submittedName>
</protein>
<dbReference type="PANTHER" id="PTHR30244:SF9">
    <property type="entry name" value="PROTEIN RV3402C"/>
    <property type="match status" value="1"/>
</dbReference>
<evidence type="ECO:0000313" key="6">
    <source>
        <dbReference type="EMBL" id="SHJ08970.1"/>
    </source>
</evidence>
<evidence type="ECO:0000256" key="5">
    <source>
        <dbReference type="RuleBase" id="RU004508"/>
    </source>
</evidence>
<dbReference type="PIRSF" id="PIRSF000390">
    <property type="entry name" value="PLP_StrS"/>
    <property type="match status" value="1"/>
</dbReference>
<gene>
    <name evidence="6" type="ORF">SAMN02745146_2251</name>
</gene>
<accession>A0A1M6GG84</accession>
<dbReference type="InterPro" id="IPR000653">
    <property type="entry name" value="DegT/StrS_aminotransferase"/>
</dbReference>
<keyword evidence="1 4" id="KW-0663">Pyridoxal phosphate</keyword>
<dbReference type="PANTHER" id="PTHR30244">
    <property type="entry name" value="TRANSAMINASE"/>
    <property type="match status" value="1"/>
</dbReference>
<name>A0A1M6GG84_9BACT</name>
<proteinExistence type="inferred from homology"/>
<dbReference type="InterPro" id="IPR015424">
    <property type="entry name" value="PyrdxlP-dep_Trfase"/>
</dbReference>